<sequence>MDPAALLAEVRALRQAVEGEALRHLAAWGLSPPYPPSLHNLARYLALRRRELRPLQRALMPHGLSSLGRLESRVAETLRALEAALASLAGEAPYPGGQDPEAFFAGERLLEARTEALFGPPRPGRTVRVLVTLPEEAASPEAILALHRAGMDAVRLNLGKLPEEAWSSFLGALREAGEALGGPLPLLLDLEGPRLRALVREPARVRTEDLLALELRGEAPPGLPALAPDRPGLLALREGDRLSLDEGRLVAEVLEPTPYGFLLRVAFAPPKGFRLKTGRALNAPLAPGAPYLGARDRRVLALAQEVGALVGLSFVRTREDLAPLPEGLAGVVLKLEAREAVENLPALLAAASRFPTAAMIARGDLGVELGPERAAEVGEELLWLLEAAHTPAVWATHVLDRLVRKGTPSRAELADAVMGARAEVVMLNQGPFLQQAVGLLDGILRRMEAHQHKKTPRLRALGSWPLPGEGA</sequence>
<evidence type="ECO:0000256" key="7">
    <source>
        <dbReference type="ARBA" id="ARBA00022777"/>
    </source>
</evidence>
<comment type="catalytic activity">
    <reaction evidence="12">
        <text>pyruvate + ATP = phosphoenolpyruvate + ADP + H(+)</text>
        <dbReference type="Rhea" id="RHEA:18157"/>
        <dbReference type="ChEBI" id="CHEBI:15361"/>
        <dbReference type="ChEBI" id="CHEBI:15378"/>
        <dbReference type="ChEBI" id="CHEBI:30616"/>
        <dbReference type="ChEBI" id="CHEBI:58702"/>
        <dbReference type="ChEBI" id="CHEBI:456216"/>
        <dbReference type="EC" id="2.7.1.40"/>
    </reaction>
</comment>
<evidence type="ECO:0000256" key="6">
    <source>
        <dbReference type="ARBA" id="ARBA00022741"/>
    </source>
</evidence>
<keyword evidence="15" id="KW-1185">Reference proteome</keyword>
<dbReference type="RefSeq" id="WP_130842436.1">
    <property type="nucleotide sequence ID" value="NZ_SIJL01000014.1"/>
</dbReference>
<dbReference type="PRINTS" id="PR01050">
    <property type="entry name" value="PYRUVTKNASE"/>
</dbReference>
<evidence type="ECO:0000259" key="13">
    <source>
        <dbReference type="Pfam" id="PF00224"/>
    </source>
</evidence>
<dbReference type="InterPro" id="IPR040442">
    <property type="entry name" value="Pyrv_kinase-like_dom_sf"/>
</dbReference>
<comment type="caution">
    <text evidence="14">The sequence shown here is derived from an EMBL/GenBank/DDBJ whole genome shotgun (WGS) entry which is preliminary data.</text>
</comment>
<comment type="similarity">
    <text evidence="2 12">Belongs to the pyruvate kinase family.</text>
</comment>
<dbReference type="AlphaFoldDB" id="A0A4Q9AZQ3"/>
<dbReference type="OrthoDB" id="9812123at2"/>
<keyword evidence="4 12" id="KW-0808">Transferase</keyword>
<evidence type="ECO:0000256" key="3">
    <source>
        <dbReference type="ARBA" id="ARBA00012142"/>
    </source>
</evidence>
<gene>
    <name evidence="14" type="ORF">ETP66_09695</name>
</gene>
<dbReference type="InterPro" id="IPR015813">
    <property type="entry name" value="Pyrv/PenolPyrv_kinase-like_dom"/>
</dbReference>
<evidence type="ECO:0000256" key="12">
    <source>
        <dbReference type="RuleBase" id="RU000504"/>
    </source>
</evidence>
<evidence type="ECO:0000256" key="1">
    <source>
        <dbReference type="ARBA" id="ARBA00004997"/>
    </source>
</evidence>
<dbReference type="PANTHER" id="PTHR11817">
    <property type="entry name" value="PYRUVATE KINASE"/>
    <property type="match status" value="1"/>
</dbReference>
<feature type="domain" description="Pyruvate kinase barrel" evidence="13">
    <location>
        <begin position="126"/>
        <end position="418"/>
    </location>
</feature>
<dbReference type="InterPro" id="IPR015806">
    <property type="entry name" value="Pyrv_Knase_insert_dom_sf"/>
</dbReference>
<proteinExistence type="inferred from homology"/>
<dbReference type="GO" id="GO:0030955">
    <property type="term" value="F:potassium ion binding"/>
    <property type="evidence" value="ECO:0007669"/>
    <property type="project" value="InterPro"/>
</dbReference>
<organism evidence="14 15">
    <name type="scientific">Thermus thermamylovorans</name>
    <dbReference type="NCBI Taxonomy" id="2509362"/>
    <lineage>
        <taxon>Bacteria</taxon>
        <taxon>Thermotogati</taxon>
        <taxon>Deinococcota</taxon>
        <taxon>Deinococci</taxon>
        <taxon>Thermales</taxon>
        <taxon>Thermaceae</taxon>
        <taxon>Thermus</taxon>
    </lineage>
</organism>
<dbReference type="GO" id="GO:0016301">
    <property type="term" value="F:kinase activity"/>
    <property type="evidence" value="ECO:0007669"/>
    <property type="project" value="UniProtKB-KW"/>
</dbReference>
<dbReference type="Gene3D" id="2.40.33.10">
    <property type="entry name" value="PK beta-barrel domain-like"/>
    <property type="match status" value="1"/>
</dbReference>
<dbReference type="EMBL" id="SIJL01000014">
    <property type="protein sequence ID" value="TBH17282.1"/>
    <property type="molecule type" value="Genomic_DNA"/>
</dbReference>
<dbReference type="EC" id="2.7.1.40" evidence="3 12"/>
<comment type="pathway">
    <text evidence="1 12">Carbohydrate degradation; glycolysis; pyruvate from D-glyceraldehyde 3-phosphate: step 5/5.</text>
</comment>
<dbReference type="SUPFAM" id="SSF51621">
    <property type="entry name" value="Phosphoenolpyruvate/pyruvate domain"/>
    <property type="match status" value="1"/>
</dbReference>
<name>A0A4Q9AZQ3_9DEIN</name>
<evidence type="ECO:0000256" key="8">
    <source>
        <dbReference type="ARBA" id="ARBA00022840"/>
    </source>
</evidence>
<keyword evidence="8" id="KW-0067">ATP-binding</keyword>
<keyword evidence="6" id="KW-0547">Nucleotide-binding</keyword>
<dbReference type="Proteomes" id="UP000292858">
    <property type="component" value="Unassembled WGS sequence"/>
</dbReference>
<dbReference type="GO" id="GO:0005524">
    <property type="term" value="F:ATP binding"/>
    <property type="evidence" value="ECO:0007669"/>
    <property type="project" value="UniProtKB-KW"/>
</dbReference>
<keyword evidence="11 14" id="KW-0670">Pyruvate</keyword>
<dbReference type="Pfam" id="PF00224">
    <property type="entry name" value="PK"/>
    <property type="match status" value="1"/>
</dbReference>
<evidence type="ECO:0000313" key="14">
    <source>
        <dbReference type="EMBL" id="TBH17282.1"/>
    </source>
</evidence>
<dbReference type="GO" id="GO:0004743">
    <property type="term" value="F:pyruvate kinase activity"/>
    <property type="evidence" value="ECO:0007669"/>
    <property type="project" value="UniProtKB-EC"/>
</dbReference>
<keyword evidence="5" id="KW-0479">Metal-binding</keyword>
<dbReference type="Gene3D" id="3.20.20.60">
    <property type="entry name" value="Phosphoenolpyruvate-binding domains"/>
    <property type="match status" value="1"/>
</dbReference>
<keyword evidence="7 12" id="KW-0418">Kinase</keyword>
<evidence type="ECO:0000313" key="15">
    <source>
        <dbReference type="Proteomes" id="UP000292858"/>
    </source>
</evidence>
<evidence type="ECO:0000256" key="5">
    <source>
        <dbReference type="ARBA" id="ARBA00022723"/>
    </source>
</evidence>
<evidence type="ECO:0000256" key="10">
    <source>
        <dbReference type="ARBA" id="ARBA00023152"/>
    </source>
</evidence>
<evidence type="ECO:0000256" key="4">
    <source>
        <dbReference type="ARBA" id="ARBA00022679"/>
    </source>
</evidence>
<dbReference type="InterPro" id="IPR001697">
    <property type="entry name" value="Pyr_Knase"/>
</dbReference>
<keyword evidence="10 12" id="KW-0324">Glycolysis</keyword>
<dbReference type="GO" id="GO:0000287">
    <property type="term" value="F:magnesium ion binding"/>
    <property type="evidence" value="ECO:0007669"/>
    <property type="project" value="InterPro"/>
</dbReference>
<dbReference type="UniPathway" id="UPA00109">
    <property type="reaction ID" value="UER00188"/>
</dbReference>
<keyword evidence="9 12" id="KW-0460">Magnesium</keyword>
<evidence type="ECO:0000256" key="2">
    <source>
        <dbReference type="ARBA" id="ARBA00008663"/>
    </source>
</evidence>
<accession>A0A4Q9AZQ3</accession>
<reference evidence="14 15" key="1">
    <citation type="submission" date="2019-02" db="EMBL/GenBank/DDBJ databases">
        <title>Thermus sp. a novel from hot spring.</title>
        <authorList>
            <person name="Zhao Z."/>
        </authorList>
    </citation>
    <scope>NUCLEOTIDE SEQUENCE [LARGE SCALE GENOMIC DNA]</scope>
    <source>
        <strain evidence="14 15">CFH 72773T</strain>
    </source>
</reference>
<protein>
    <recommendedName>
        <fullName evidence="3 12">Pyruvate kinase</fullName>
        <ecNumber evidence="3 12">2.7.1.40</ecNumber>
    </recommendedName>
</protein>
<dbReference type="InterPro" id="IPR015793">
    <property type="entry name" value="Pyrv_Knase_brl"/>
</dbReference>
<evidence type="ECO:0000256" key="9">
    <source>
        <dbReference type="ARBA" id="ARBA00022842"/>
    </source>
</evidence>
<evidence type="ECO:0000256" key="11">
    <source>
        <dbReference type="ARBA" id="ARBA00023317"/>
    </source>
</evidence>